<dbReference type="InterPro" id="IPR026870">
    <property type="entry name" value="Zinc_ribbon_dom"/>
</dbReference>
<dbReference type="Pfam" id="PF13240">
    <property type="entry name" value="Zn_Ribbon_1"/>
    <property type="match status" value="1"/>
</dbReference>
<gene>
    <name evidence="3" type="ORF">HMPREF9333_02160</name>
</gene>
<dbReference type="OrthoDB" id="192868at2"/>
<keyword evidence="1" id="KW-1133">Transmembrane helix</keyword>
<keyword evidence="1" id="KW-0812">Transmembrane</keyword>
<dbReference type="RefSeq" id="WP_005542145.1">
    <property type="nucleotide sequence ID" value="NZ_JH378841.1"/>
</dbReference>
<evidence type="ECO:0000256" key="1">
    <source>
        <dbReference type="SAM" id="Phobius"/>
    </source>
</evidence>
<name>G5GKR6_9FIRM</name>
<dbReference type="HOGENOM" id="CLU_1097443_0_0_9"/>
<dbReference type="Proteomes" id="UP000003011">
    <property type="component" value="Unassembled WGS sequence"/>
</dbReference>
<evidence type="ECO:0000313" key="3">
    <source>
        <dbReference type="EMBL" id="EHI54700.1"/>
    </source>
</evidence>
<evidence type="ECO:0000313" key="4">
    <source>
        <dbReference type="Proteomes" id="UP000003011"/>
    </source>
</evidence>
<dbReference type="AlphaFoldDB" id="G5GKR6"/>
<comment type="caution">
    <text evidence="3">The sequence shown here is derived from an EMBL/GenBank/DDBJ whole genome shotgun (WGS) entry which is preliminary data.</text>
</comment>
<dbReference type="eggNOG" id="ENOG50347CG">
    <property type="taxonomic scope" value="Bacteria"/>
</dbReference>
<accession>G5GKR6</accession>
<proteinExistence type="predicted"/>
<feature type="transmembrane region" description="Helical" evidence="1">
    <location>
        <begin position="141"/>
        <end position="160"/>
    </location>
</feature>
<sequence>MFCAKCGNQMPENSKICSACGADLSGQSTLYSGSNQFNAGSSTNQGYTGSNANMGYAGGNVNQSSGGWNTQQNYYQGGSQQGANTTSSGYQHPYHSLGGLLAFFTYIDLLYAGFLVIATIFRLLGGLGLAFIEEYDGTVNNLIRAMINTFLIILHIRLFVAVIRKDPSFLSIYEILAACSVALNLIAVFFHGKGLVSTIIVLAISFGIMFAYYTKSVRVRTYFGTDEYLRKSRLFKNAPSPTPADGSFGGGYH</sequence>
<feature type="transmembrane region" description="Helical" evidence="1">
    <location>
        <begin position="196"/>
        <end position="213"/>
    </location>
</feature>
<keyword evidence="1" id="KW-0472">Membrane</keyword>
<feature type="domain" description="Zinc-ribbon" evidence="2">
    <location>
        <begin position="2"/>
        <end position="24"/>
    </location>
</feature>
<dbReference type="EMBL" id="ACZL01000045">
    <property type="protein sequence ID" value="EHI54700.1"/>
    <property type="molecule type" value="Genomic_DNA"/>
</dbReference>
<dbReference type="STRING" id="679200.HMPREF9333_02160"/>
<feature type="transmembrane region" description="Helical" evidence="1">
    <location>
        <begin position="100"/>
        <end position="121"/>
    </location>
</feature>
<evidence type="ECO:0000259" key="2">
    <source>
        <dbReference type="Pfam" id="PF13240"/>
    </source>
</evidence>
<protein>
    <recommendedName>
        <fullName evidence="2">Zinc-ribbon domain-containing protein</fullName>
    </recommendedName>
</protein>
<feature type="transmembrane region" description="Helical" evidence="1">
    <location>
        <begin position="172"/>
        <end position="190"/>
    </location>
</feature>
<reference evidence="3 4" key="1">
    <citation type="submission" date="2011-08" db="EMBL/GenBank/DDBJ databases">
        <title>The Genome Sequence of Johnsonella ignava ATCC 51276.</title>
        <authorList>
            <consortium name="The Broad Institute Genome Sequencing Platform"/>
            <person name="Earl A."/>
            <person name="Ward D."/>
            <person name="Feldgarden M."/>
            <person name="Gevers D."/>
            <person name="Izard J."/>
            <person name="Blanton J.M."/>
            <person name="Baranova O.V."/>
            <person name="Dewhirst F.E."/>
            <person name="Young S.K."/>
            <person name="Zeng Q."/>
            <person name="Gargeya S."/>
            <person name="Fitzgerald M."/>
            <person name="Haas B."/>
            <person name="Abouelleil A."/>
            <person name="Alvarado L."/>
            <person name="Arachchi H.M."/>
            <person name="Berlin A."/>
            <person name="Brown A."/>
            <person name="Chapman S.B."/>
            <person name="Chen Z."/>
            <person name="Dunbar C."/>
            <person name="Freedman E."/>
            <person name="Gearin G."/>
            <person name="Gellesch M."/>
            <person name="Goldberg J."/>
            <person name="Griggs A."/>
            <person name="Gujja S."/>
            <person name="Heiman D."/>
            <person name="Howarth C."/>
            <person name="Larson L."/>
            <person name="Lui A."/>
            <person name="MacDonald P.J.P."/>
            <person name="Montmayeur A."/>
            <person name="Murphy C."/>
            <person name="Neiman D."/>
            <person name="Pearson M."/>
            <person name="Priest M."/>
            <person name="Roberts A."/>
            <person name="Saif S."/>
            <person name="Shea T."/>
            <person name="Shenoy N."/>
            <person name="Sisk P."/>
            <person name="Stolte C."/>
            <person name="Sykes S."/>
            <person name="Wortman J."/>
            <person name="Nusbaum C."/>
            <person name="Birren B."/>
        </authorList>
    </citation>
    <scope>NUCLEOTIDE SEQUENCE [LARGE SCALE GENOMIC DNA]</scope>
    <source>
        <strain evidence="3 4">ATCC 51276</strain>
    </source>
</reference>
<keyword evidence="4" id="KW-1185">Reference proteome</keyword>
<organism evidence="3 4">
    <name type="scientific">Johnsonella ignava ATCC 51276</name>
    <dbReference type="NCBI Taxonomy" id="679200"/>
    <lineage>
        <taxon>Bacteria</taxon>
        <taxon>Bacillati</taxon>
        <taxon>Bacillota</taxon>
        <taxon>Clostridia</taxon>
        <taxon>Lachnospirales</taxon>
        <taxon>Lachnospiraceae</taxon>
        <taxon>Johnsonella</taxon>
    </lineage>
</organism>